<dbReference type="Proteomes" id="UP001163324">
    <property type="component" value="Chromosome 6"/>
</dbReference>
<accession>A0ACC0UVF4</accession>
<dbReference type="EMBL" id="CM047945">
    <property type="protein sequence ID" value="KAI9898101.1"/>
    <property type="molecule type" value="Genomic_DNA"/>
</dbReference>
<reference evidence="1" key="1">
    <citation type="submission" date="2022-10" db="EMBL/GenBank/DDBJ databases">
        <title>Complete Genome of Trichothecium roseum strain YXFP-22015, a Plant Pathogen Isolated from Citrus.</title>
        <authorList>
            <person name="Wang Y."/>
            <person name="Zhu L."/>
        </authorList>
    </citation>
    <scope>NUCLEOTIDE SEQUENCE</scope>
    <source>
        <strain evidence="1">YXFP-22015</strain>
    </source>
</reference>
<name>A0ACC0UVF4_9HYPO</name>
<protein>
    <submittedName>
        <fullName evidence="1">Uncharacterized protein</fullName>
    </submittedName>
</protein>
<comment type="caution">
    <text evidence="1">The sequence shown here is derived from an EMBL/GenBank/DDBJ whole genome shotgun (WGS) entry which is preliminary data.</text>
</comment>
<organism evidence="1 2">
    <name type="scientific">Trichothecium roseum</name>
    <dbReference type="NCBI Taxonomy" id="47278"/>
    <lineage>
        <taxon>Eukaryota</taxon>
        <taxon>Fungi</taxon>
        <taxon>Dikarya</taxon>
        <taxon>Ascomycota</taxon>
        <taxon>Pezizomycotina</taxon>
        <taxon>Sordariomycetes</taxon>
        <taxon>Hypocreomycetidae</taxon>
        <taxon>Hypocreales</taxon>
        <taxon>Hypocreales incertae sedis</taxon>
        <taxon>Trichothecium</taxon>
    </lineage>
</organism>
<sequence>MAMDMFEMFQIYVDKLPEMVRHVQDLGAKADPEDIAFAWWVLIYRGLVWYLSVPLIGPNDGSSDGRSGTIYHMPYTLNDNLSSGVSLFSPR</sequence>
<evidence type="ECO:0000313" key="1">
    <source>
        <dbReference type="EMBL" id="KAI9898101.1"/>
    </source>
</evidence>
<keyword evidence="2" id="KW-1185">Reference proteome</keyword>
<evidence type="ECO:0000313" key="2">
    <source>
        <dbReference type="Proteomes" id="UP001163324"/>
    </source>
</evidence>
<proteinExistence type="predicted"/>
<gene>
    <name evidence="1" type="ORF">N3K66_006461</name>
</gene>